<keyword evidence="13" id="KW-1185">Reference proteome</keyword>
<feature type="binding site" evidence="9">
    <location>
        <begin position="12"/>
        <end position="19"/>
    </location>
    <ligand>
        <name>ATP</name>
        <dbReference type="ChEBI" id="CHEBI:30616"/>
    </ligand>
</feature>
<evidence type="ECO:0000259" key="11">
    <source>
        <dbReference type="Pfam" id="PF20259"/>
    </source>
</evidence>
<feature type="region of interest" description="Interaction with target base in tRNA" evidence="9">
    <location>
        <begin position="101"/>
        <end position="103"/>
    </location>
</feature>
<dbReference type="PANTHER" id="PTHR11933:SF5">
    <property type="entry name" value="MITOCHONDRIAL TRNA-SPECIFIC 2-THIOURIDYLASE 1"/>
    <property type="match status" value="1"/>
</dbReference>
<feature type="region of interest" description="Interaction with tRNA" evidence="9">
    <location>
        <begin position="152"/>
        <end position="154"/>
    </location>
</feature>
<comment type="function">
    <text evidence="9">Catalyzes the 2-thiolation of uridine at the wobble position (U34) of tRNA, leading to the formation of s(2)U34.</text>
</comment>
<evidence type="ECO:0000256" key="5">
    <source>
        <dbReference type="ARBA" id="ARBA00022840"/>
    </source>
</evidence>
<dbReference type="CDD" id="cd01998">
    <property type="entry name" value="MnmA_TRMU-like"/>
    <property type="match status" value="1"/>
</dbReference>
<comment type="caution">
    <text evidence="12">The sequence shown here is derived from an EMBL/GenBank/DDBJ whole genome shotgun (WGS) entry which is preliminary data.</text>
</comment>
<evidence type="ECO:0000256" key="4">
    <source>
        <dbReference type="ARBA" id="ARBA00022741"/>
    </source>
</evidence>
<dbReference type="InterPro" id="IPR046884">
    <property type="entry name" value="MnmA-like_central"/>
</dbReference>
<feature type="domain" description="tRNA-specific 2-thiouridylase MnmA-like central" evidence="11">
    <location>
        <begin position="211"/>
        <end position="276"/>
    </location>
</feature>
<dbReference type="Pfam" id="PF03054">
    <property type="entry name" value="tRNA_Me_trans"/>
    <property type="match status" value="1"/>
</dbReference>
<evidence type="ECO:0000259" key="10">
    <source>
        <dbReference type="Pfam" id="PF20258"/>
    </source>
</evidence>
<feature type="site" description="Interaction with tRNA" evidence="9">
    <location>
        <position position="131"/>
    </location>
</feature>
<proteinExistence type="inferred from homology"/>
<name>A0ABT1G662_9GAMM</name>
<comment type="subcellular location">
    <subcellularLocation>
        <location evidence="9">Cytoplasm</location>
    </subcellularLocation>
</comment>
<dbReference type="Proteomes" id="UP001523550">
    <property type="component" value="Unassembled WGS sequence"/>
</dbReference>
<gene>
    <name evidence="9" type="primary">mnmA</name>
    <name evidence="12" type="ORF">J2T60_000754</name>
</gene>
<dbReference type="Pfam" id="PF20258">
    <property type="entry name" value="tRNA_Me_trans_C"/>
    <property type="match status" value="1"/>
</dbReference>
<dbReference type="EC" id="2.8.1.13" evidence="9"/>
<feature type="active site" description="Nucleophile" evidence="9">
    <location>
        <position position="106"/>
    </location>
</feature>
<keyword evidence="4 9" id="KW-0547">Nucleotide-binding</keyword>
<dbReference type="NCBIfam" id="TIGR00420">
    <property type="entry name" value="trmU"/>
    <property type="match status" value="1"/>
</dbReference>
<keyword evidence="1 9" id="KW-0820">tRNA-binding</keyword>
<dbReference type="GO" id="GO:0016740">
    <property type="term" value="F:transferase activity"/>
    <property type="evidence" value="ECO:0007669"/>
    <property type="project" value="UniProtKB-KW"/>
</dbReference>
<evidence type="ECO:0000256" key="2">
    <source>
        <dbReference type="ARBA" id="ARBA00022679"/>
    </source>
</evidence>
<feature type="domain" description="tRNA-specific 2-thiouridylase MnmA-like C-terminal" evidence="10">
    <location>
        <begin position="288"/>
        <end position="362"/>
    </location>
</feature>
<dbReference type="EMBL" id="JALJYF010000001">
    <property type="protein sequence ID" value="MCP1726789.1"/>
    <property type="molecule type" value="Genomic_DNA"/>
</dbReference>
<dbReference type="InterPro" id="IPR046885">
    <property type="entry name" value="MnmA-like_C"/>
</dbReference>
<protein>
    <recommendedName>
        <fullName evidence="9">tRNA-specific 2-thiouridylase MnmA</fullName>
        <ecNumber evidence="9">2.8.1.13</ecNumber>
    </recommendedName>
</protein>
<evidence type="ECO:0000256" key="9">
    <source>
        <dbReference type="HAMAP-Rule" id="MF_00144"/>
    </source>
</evidence>
<evidence type="ECO:0000313" key="13">
    <source>
        <dbReference type="Proteomes" id="UP001523550"/>
    </source>
</evidence>
<accession>A0ABT1G662</accession>
<feature type="active site" description="Cysteine persulfide intermediate" evidence="9">
    <location>
        <position position="202"/>
    </location>
</feature>
<dbReference type="SUPFAM" id="SSF52402">
    <property type="entry name" value="Adenine nucleotide alpha hydrolases-like"/>
    <property type="match status" value="1"/>
</dbReference>
<evidence type="ECO:0000256" key="6">
    <source>
        <dbReference type="ARBA" id="ARBA00022884"/>
    </source>
</evidence>
<keyword evidence="6 9" id="KW-0694">RNA-binding</keyword>
<dbReference type="RefSeq" id="WP_253445642.1">
    <property type="nucleotide sequence ID" value="NZ_JALJYF010000001.1"/>
</dbReference>
<organism evidence="12 13">
    <name type="scientific">Natronospira proteinivora</name>
    <dbReference type="NCBI Taxonomy" id="1807133"/>
    <lineage>
        <taxon>Bacteria</taxon>
        <taxon>Pseudomonadati</taxon>
        <taxon>Pseudomonadota</taxon>
        <taxon>Gammaproteobacteria</taxon>
        <taxon>Natronospirales</taxon>
        <taxon>Natronospiraceae</taxon>
        <taxon>Natronospira</taxon>
    </lineage>
</organism>
<keyword evidence="7" id="KW-1015">Disulfide bond</keyword>
<keyword evidence="9" id="KW-0963">Cytoplasm</keyword>
<dbReference type="Gene3D" id="2.40.30.10">
    <property type="entry name" value="Translation factors"/>
    <property type="match status" value="1"/>
</dbReference>
<evidence type="ECO:0000313" key="12">
    <source>
        <dbReference type="EMBL" id="MCP1726789.1"/>
    </source>
</evidence>
<feature type="region of interest" description="Interaction with tRNA" evidence="9">
    <location>
        <begin position="313"/>
        <end position="314"/>
    </location>
</feature>
<keyword evidence="3 9" id="KW-0819">tRNA processing</keyword>
<feature type="binding site" evidence="9">
    <location>
        <position position="130"/>
    </location>
    <ligand>
        <name>ATP</name>
        <dbReference type="ChEBI" id="CHEBI:30616"/>
    </ligand>
</feature>
<dbReference type="InterPro" id="IPR014729">
    <property type="entry name" value="Rossmann-like_a/b/a_fold"/>
</dbReference>
<dbReference type="InterPro" id="IPR023382">
    <property type="entry name" value="MnmA-like_central_sf"/>
</dbReference>
<dbReference type="InterPro" id="IPR004506">
    <property type="entry name" value="MnmA-like"/>
</dbReference>
<keyword evidence="2 9" id="KW-0808">Transferase</keyword>
<comment type="similarity">
    <text evidence="9">Belongs to the MnmA/TRMU family.</text>
</comment>
<sequence>MNTKTRETVVVGLSGGVDSSVSAYLLVEQGYDVRGLFMDNWDADAEGDAGGYCTAAEDFQDARRVAEELEIPIQRVSFAAEYRERVFSYFLDEYSAGRTPNPDVLCNTEIKFRAFLDYAMRLGADWIATGHYCRVRRDDNGAHLLKGLDNNKDQSYFLHAIERDALAKTLFPVGELEKDRVREIAVEAGLHNYAKRDSTGICFIGERAFREFLANYLPANKGPILTPEGQQIGEHQGALYYTIGQRQGLGIGGVPGTDERPWYVADKNVQDNTLIAVQGHDHPLLQHQGLIADQPHWLNARPELPLRCRAKTRYRQADQDCEIHPRPDGKLDVHFDRVQRAVTPGQYVVFYQGEECLGGGVIHQALLAQDKNETAIKTENQAS</sequence>
<keyword evidence="5 9" id="KW-0067">ATP-binding</keyword>
<evidence type="ECO:0000256" key="3">
    <source>
        <dbReference type="ARBA" id="ARBA00022694"/>
    </source>
</evidence>
<dbReference type="PANTHER" id="PTHR11933">
    <property type="entry name" value="TRNA 5-METHYLAMINOMETHYL-2-THIOURIDYLATE -METHYLTRANSFERASE"/>
    <property type="match status" value="1"/>
</dbReference>
<comment type="catalytic activity">
    <reaction evidence="8 9">
        <text>S-sulfanyl-L-cysteinyl-[protein] + uridine(34) in tRNA + AH2 + ATP = 2-thiouridine(34) in tRNA + L-cysteinyl-[protein] + A + AMP + diphosphate + H(+)</text>
        <dbReference type="Rhea" id="RHEA:47032"/>
        <dbReference type="Rhea" id="RHEA-COMP:10131"/>
        <dbReference type="Rhea" id="RHEA-COMP:11726"/>
        <dbReference type="Rhea" id="RHEA-COMP:11727"/>
        <dbReference type="Rhea" id="RHEA-COMP:11728"/>
        <dbReference type="ChEBI" id="CHEBI:13193"/>
        <dbReference type="ChEBI" id="CHEBI:15378"/>
        <dbReference type="ChEBI" id="CHEBI:17499"/>
        <dbReference type="ChEBI" id="CHEBI:29950"/>
        <dbReference type="ChEBI" id="CHEBI:30616"/>
        <dbReference type="ChEBI" id="CHEBI:33019"/>
        <dbReference type="ChEBI" id="CHEBI:61963"/>
        <dbReference type="ChEBI" id="CHEBI:65315"/>
        <dbReference type="ChEBI" id="CHEBI:87170"/>
        <dbReference type="ChEBI" id="CHEBI:456215"/>
        <dbReference type="EC" id="2.8.1.13"/>
    </reaction>
</comment>
<feature type="site" description="Interaction with tRNA" evidence="9">
    <location>
        <position position="346"/>
    </location>
</feature>
<comment type="caution">
    <text evidence="9">Lacks conserved residue(s) required for the propagation of feature annotation.</text>
</comment>
<dbReference type="NCBIfam" id="NF001138">
    <property type="entry name" value="PRK00143.1"/>
    <property type="match status" value="1"/>
</dbReference>
<evidence type="ECO:0000256" key="1">
    <source>
        <dbReference type="ARBA" id="ARBA00022555"/>
    </source>
</evidence>
<dbReference type="Pfam" id="PF20259">
    <property type="entry name" value="tRNA_Me_trans_M"/>
    <property type="match status" value="1"/>
</dbReference>
<dbReference type="Gene3D" id="2.30.30.280">
    <property type="entry name" value="Adenine nucleotide alpha hydrolases-like domains"/>
    <property type="match status" value="1"/>
</dbReference>
<evidence type="ECO:0000256" key="7">
    <source>
        <dbReference type="ARBA" id="ARBA00023157"/>
    </source>
</evidence>
<reference evidence="12 13" key="1">
    <citation type="submission" date="2022-03" db="EMBL/GenBank/DDBJ databases">
        <title>Genomic Encyclopedia of Type Strains, Phase III (KMG-III): the genomes of soil and plant-associated and newly described type strains.</title>
        <authorList>
            <person name="Whitman W."/>
        </authorList>
    </citation>
    <scope>NUCLEOTIDE SEQUENCE [LARGE SCALE GENOMIC DNA]</scope>
    <source>
        <strain evidence="12 13">BSker1</strain>
    </source>
</reference>
<dbReference type="HAMAP" id="MF_00144">
    <property type="entry name" value="tRNA_thiouridyl_MnmA"/>
    <property type="match status" value="1"/>
</dbReference>
<dbReference type="Gene3D" id="3.40.50.620">
    <property type="entry name" value="HUPs"/>
    <property type="match status" value="1"/>
</dbReference>
<feature type="binding site" evidence="9">
    <location>
        <position position="38"/>
    </location>
    <ligand>
        <name>ATP</name>
        <dbReference type="ChEBI" id="CHEBI:30616"/>
    </ligand>
</feature>
<evidence type="ECO:0000256" key="8">
    <source>
        <dbReference type="ARBA" id="ARBA00051542"/>
    </source>
</evidence>